<dbReference type="WBParaSite" id="jg1756">
    <property type="protein sequence ID" value="jg1756"/>
    <property type="gene ID" value="jg1756"/>
</dbReference>
<proteinExistence type="predicted"/>
<accession>A0A915DB46</accession>
<keyword evidence="1" id="KW-1185">Reference proteome</keyword>
<evidence type="ECO:0000313" key="1">
    <source>
        <dbReference type="Proteomes" id="UP000887574"/>
    </source>
</evidence>
<organism evidence="1 2">
    <name type="scientific">Ditylenchus dipsaci</name>
    <dbReference type="NCBI Taxonomy" id="166011"/>
    <lineage>
        <taxon>Eukaryota</taxon>
        <taxon>Metazoa</taxon>
        <taxon>Ecdysozoa</taxon>
        <taxon>Nematoda</taxon>
        <taxon>Chromadorea</taxon>
        <taxon>Rhabditida</taxon>
        <taxon>Tylenchina</taxon>
        <taxon>Tylenchomorpha</taxon>
        <taxon>Sphaerularioidea</taxon>
        <taxon>Anguinidae</taxon>
        <taxon>Anguininae</taxon>
        <taxon>Ditylenchus</taxon>
    </lineage>
</organism>
<protein>
    <submittedName>
        <fullName evidence="2">Uncharacterized protein</fullName>
    </submittedName>
</protein>
<name>A0A915DB46_9BILA</name>
<reference evidence="2" key="1">
    <citation type="submission" date="2022-11" db="UniProtKB">
        <authorList>
            <consortium name="WormBaseParasite"/>
        </authorList>
    </citation>
    <scope>IDENTIFICATION</scope>
</reference>
<dbReference type="Proteomes" id="UP000887574">
    <property type="component" value="Unplaced"/>
</dbReference>
<sequence length="112" mass="12367">MTCSFFPHSDSYISSPIAATLSLMVLSIRSEGNHADISNLWAYPSTPCHSFGDCADEAKNFDSIQTNVGERVMLQDEDKMREMLKLRCSTYESASARGGCPRSTGTPTRYCL</sequence>
<dbReference type="AlphaFoldDB" id="A0A915DB46"/>
<evidence type="ECO:0000313" key="2">
    <source>
        <dbReference type="WBParaSite" id="jg1756"/>
    </source>
</evidence>